<evidence type="ECO:0000256" key="1">
    <source>
        <dbReference type="SAM" id="Phobius"/>
    </source>
</evidence>
<keyword evidence="1" id="KW-1133">Transmembrane helix</keyword>
<dbReference type="Pfam" id="PF23981">
    <property type="entry name" value="DUF7305"/>
    <property type="match status" value="1"/>
</dbReference>
<name>A0AB38Z8X7_9CHLR</name>
<reference evidence="3" key="1">
    <citation type="submission" date="2023-12" db="EMBL/GenBank/DDBJ databases">
        <title>Isolation of organohalide respiring bacteria Dehalococcoides mccartyi strain GPTCE1 in groundwater collected near a chemical plant in Suzhou, China.</title>
        <authorList>
            <person name="Liu G."/>
        </authorList>
    </citation>
    <scope>NUCLEOTIDE SEQUENCE</scope>
    <source>
        <strain evidence="3">GPTCE1</strain>
    </source>
</reference>
<organism evidence="3 4">
    <name type="scientific">Dehalococcoides mccartyi</name>
    <dbReference type="NCBI Taxonomy" id="61435"/>
    <lineage>
        <taxon>Bacteria</taxon>
        <taxon>Bacillati</taxon>
        <taxon>Chloroflexota</taxon>
        <taxon>Dehalococcoidia</taxon>
        <taxon>Dehalococcoidales</taxon>
        <taxon>Dehalococcoidaceae</taxon>
        <taxon>Dehalococcoides</taxon>
    </lineage>
</organism>
<dbReference type="RefSeq" id="WP_324664549.1">
    <property type="nucleotide sequence ID" value="NZ_CP141531.1"/>
</dbReference>
<feature type="domain" description="DUF7305" evidence="2">
    <location>
        <begin position="324"/>
        <end position="419"/>
    </location>
</feature>
<protein>
    <recommendedName>
        <fullName evidence="2">DUF7305 domain-containing protein</fullName>
    </recommendedName>
</protein>
<feature type="transmembrane region" description="Helical" evidence="1">
    <location>
        <begin position="16"/>
        <end position="37"/>
    </location>
</feature>
<gene>
    <name evidence="3" type="ORF">VLL09_06460</name>
</gene>
<dbReference type="InterPro" id="IPR055729">
    <property type="entry name" value="DUF7305"/>
</dbReference>
<evidence type="ECO:0000313" key="3">
    <source>
        <dbReference type="EMBL" id="WRO07026.1"/>
    </source>
</evidence>
<evidence type="ECO:0000259" key="2">
    <source>
        <dbReference type="Pfam" id="PF23981"/>
    </source>
</evidence>
<proteinExistence type="predicted"/>
<keyword evidence="1" id="KW-0812">Transmembrane</keyword>
<evidence type="ECO:0000313" key="4">
    <source>
        <dbReference type="Proteomes" id="UP001327986"/>
    </source>
</evidence>
<dbReference type="Proteomes" id="UP001327986">
    <property type="component" value="Chromosome"/>
</dbReference>
<accession>A0AB38Z8X7</accession>
<dbReference type="EMBL" id="CP141531">
    <property type="protein sequence ID" value="WRO07026.1"/>
    <property type="molecule type" value="Genomic_DNA"/>
</dbReference>
<dbReference type="AlphaFoldDB" id="A0AB38Z8X7"/>
<sequence>MIGIKKLIKGEKGASLAIALIFLAIGAIMLPPLLMLIGSGLQQGTAIEERTAGIYDSDAGVEWAINLIKTGGEGVTDSDGNIGLPNQDSPRRYILSALNGDTLEVKLTYHNVGSYYEVVSKASLNGKSITTRATLKYQLGGSGLFDNAITSLDGDVIIKNNTTVSSFPNMDNGNIIANGDIIVGSSANIDIEGSATASGTITGGVGNIEQGYFPNTAINTSTLDTSLFMLEAMSAADGTIKIASAYNSGGTINGDTHLIGNLSISSNKTLTVNENLYIEGSFTTTSNSTFNFGGTALYVSGNLDFKSNSHINFTNPAGCLVYVAGSMTVSSNNTFNGPLTFIANGNLTLNSNTDCLLTPNQRPPLIISETGTVIIDSNVDIIGIVYAPNGHLELSANTDITGCVIAQSITMNSNSSITFRTDWNLSALDPYLNGNSVELKILTWDTQTVLGG</sequence>
<keyword evidence="1" id="KW-0472">Membrane</keyword>